<sequence>MLLAVDIGNTKIKAAVFEVNALKEKFVFEKNEAEKKIKKIFEQHQKIVSVILSSVGNREKEIVAELKKYAPVTVIDHEFSFPFINKYATPATLGVDRMVLAAGAVLQFPEQNRLVLDAGTCITYDFVDRNNHYLGGAISPGLQMRYDAMHNFTAKLPLLYPETPSTYIGDSTNSSLHSGAVNGFVYEIEGFIKEYSRDYEDLTVILTGGDAEFLAKRLKNTIFANSNFLLESLNNLYIYKIKND</sequence>
<organism evidence="17 18">
    <name type="scientific">Flavobacterium beibuense</name>
    <dbReference type="NCBI Taxonomy" id="657326"/>
    <lineage>
        <taxon>Bacteria</taxon>
        <taxon>Pseudomonadati</taxon>
        <taxon>Bacteroidota</taxon>
        <taxon>Flavobacteriia</taxon>
        <taxon>Flavobacteriales</taxon>
        <taxon>Flavobacteriaceae</taxon>
        <taxon>Flavobacterium</taxon>
    </lineage>
</organism>
<feature type="binding site" evidence="16">
    <location>
        <begin position="94"/>
        <end position="97"/>
    </location>
    <ligand>
        <name>substrate</name>
    </ligand>
</feature>
<protein>
    <recommendedName>
        <fullName evidence="15 16">Type III pantothenate kinase</fullName>
        <ecNumber evidence="6 16">2.7.1.33</ecNumber>
    </recommendedName>
    <alternativeName>
        <fullName evidence="16">PanK-III</fullName>
    </alternativeName>
    <alternativeName>
        <fullName evidence="16">Pantothenic acid kinase</fullName>
    </alternativeName>
</protein>
<evidence type="ECO:0000256" key="4">
    <source>
        <dbReference type="ARBA" id="ARBA00005225"/>
    </source>
</evidence>
<feature type="binding site" evidence="16">
    <location>
        <position position="117"/>
    </location>
    <ligand>
        <name>K(+)</name>
        <dbReference type="ChEBI" id="CHEBI:29103"/>
    </ligand>
</feature>
<dbReference type="Gene3D" id="3.30.420.40">
    <property type="match status" value="2"/>
</dbReference>
<comment type="function">
    <text evidence="16">Catalyzes the phosphorylation of pantothenate (Pan), the first step in CoA biosynthesis.</text>
</comment>
<keyword evidence="11 16" id="KW-0067">ATP-binding</keyword>
<dbReference type="HAMAP" id="MF_01274">
    <property type="entry name" value="Pantothen_kinase_3"/>
    <property type="match status" value="1"/>
</dbReference>
<evidence type="ECO:0000256" key="15">
    <source>
        <dbReference type="ARBA" id="ARBA00040883"/>
    </source>
</evidence>
<keyword evidence="12 16" id="KW-0630">Potassium</keyword>
<name>A0A444WC01_9FLAO</name>
<evidence type="ECO:0000256" key="14">
    <source>
        <dbReference type="ARBA" id="ARBA00038036"/>
    </source>
</evidence>
<dbReference type="GO" id="GO:0005737">
    <property type="term" value="C:cytoplasm"/>
    <property type="evidence" value="ECO:0007669"/>
    <property type="project" value="UniProtKB-SubCell"/>
</dbReference>
<dbReference type="PANTHER" id="PTHR34265:SF1">
    <property type="entry name" value="TYPE III PANTOTHENATE KINASE"/>
    <property type="match status" value="1"/>
</dbReference>
<dbReference type="Pfam" id="PF03309">
    <property type="entry name" value="Pan_kinase"/>
    <property type="match status" value="1"/>
</dbReference>
<accession>A0A444WC01</accession>
<evidence type="ECO:0000256" key="9">
    <source>
        <dbReference type="ARBA" id="ARBA00022741"/>
    </source>
</evidence>
<dbReference type="UniPathway" id="UPA00241">
    <property type="reaction ID" value="UER00352"/>
</dbReference>
<comment type="caution">
    <text evidence="17">The sequence shown here is derived from an EMBL/GenBank/DDBJ whole genome shotgun (WGS) entry which is preliminary data.</text>
</comment>
<evidence type="ECO:0000256" key="8">
    <source>
        <dbReference type="ARBA" id="ARBA00022679"/>
    </source>
</evidence>
<dbReference type="AlphaFoldDB" id="A0A444WC01"/>
<dbReference type="RefSeq" id="WP_129750842.1">
    <property type="nucleotide sequence ID" value="NZ_JUIW01000005.1"/>
</dbReference>
<dbReference type="OrthoDB" id="9804707at2"/>
<comment type="cofactor">
    <cofactor evidence="2">
        <name>K(+)</name>
        <dbReference type="ChEBI" id="CHEBI:29103"/>
    </cofactor>
</comment>
<dbReference type="NCBIfam" id="NF009853">
    <property type="entry name" value="PRK13320.1-5"/>
    <property type="match status" value="1"/>
</dbReference>
<evidence type="ECO:0000256" key="13">
    <source>
        <dbReference type="ARBA" id="ARBA00022993"/>
    </source>
</evidence>
<feature type="binding site" evidence="16">
    <location>
        <position position="120"/>
    </location>
    <ligand>
        <name>ATP</name>
        <dbReference type="ChEBI" id="CHEBI:30616"/>
    </ligand>
</feature>
<evidence type="ECO:0000256" key="7">
    <source>
        <dbReference type="ARBA" id="ARBA00022490"/>
    </source>
</evidence>
<reference evidence="17 18" key="1">
    <citation type="submission" date="2014-12" db="EMBL/GenBank/DDBJ databases">
        <title>Genome sequence of Flavobacterium beibuense RSKm HC5.</title>
        <authorList>
            <person name="Kim J.F."/>
            <person name="Song J.Y."/>
            <person name="Kwak M.-J."/>
            <person name="Lee S.-W."/>
        </authorList>
    </citation>
    <scope>NUCLEOTIDE SEQUENCE [LARGE SCALE GENOMIC DNA]</scope>
    <source>
        <strain evidence="17 18">RSKm HC5</strain>
    </source>
</reference>
<proteinExistence type="inferred from homology"/>
<evidence type="ECO:0000256" key="1">
    <source>
        <dbReference type="ARBA" id="ARBA00001206"/>
    </source>
</evidence>
<comment type="pathway">
    <text evidence="4 16">Cofactor biosynthesis; coenzyme A biosynthesis; CoA from (R)-pantothenate: step 1/5.</text>
</comment>
<dbReference type="InterPro" id="IPR004619">
    <property type="entry name" value="Type_III_PanK"/>
</dbReference>
<dbReference type="CDD" id="cd24015">
    <property type="entry name" value="ASKHA_NBD_PanK-III"/>
    <property type="match status" value="1"/>
</dbReference>
<evidence type="ECO:0000256" key="10">
    <source>
        <dbReference type="ARBA" id="ARBA00022777"/>
    </source>
</evidence>
<dbReference type="GO" id="GO:0004594">
    <property type="term" value="F:pantothenate kinase activity"/>
    <property type="evidence" value="ECO:0007669"/>
    <property type="project" value="UniProtKB-UniRule"/>
</dbReference>
<evidence type="ECO:0000256" key="12">
    <source>
        <dbReference type="ARBA" id="ARBA00022958"/>
    </source>
</evidence>
<feature type="active site" description="Proton acceptor" evidence="16">
    <location>
        <position position="96"/>
    </location>
</feature>
<comment type="subunit">
    <text evidence="5 16">Homodimer.</text>
</comment>
<keyword evidence="16" id="KW-0479">Metal-binding</keyword>
<dbReference type="EMBL" id="JUIW01000005">
    <property type="protein sequence ID" value="RYJ43371.1"/>
    <property type="molecule type" value="Genomic_DNA"/>
</dbReference>
<dbReference type="Proteomes" id="UP000289775">
    <property type="component" value="Unassembled WGS sequence"/>
</dbReference>
<keyword evidence="9 16" id="KW-0547">Nucleotide-binding</keyword>
<dbReference type="GO" id="GO:0005524">
    <property type="term" value="F:ATP binding"/>
    <property type="evidence" value="ECO:0007669"/>
    <property type="project" value="UniProtKB-UniRule"/>
</dbReference>
<evidence type="ECO:0000256" key="2">
    <source>
        <dbReference type="ARBA" id="ARBA00001958"/>
    </source>
</evidence>
<comment type="cofactor">
    <cofactor evidence="16">
        <name>NH4(+)</name>
        <dbReference type="ChEBI" id="CHEBI:28938"/>
    </cofactor>
    <cofactor evidence="16">
        <name>K(+)</name>
        <dbReference type="ChEBI" id="CHEBI:29103"/>
    </cofactor>
    <text evidence="16">A monovalent cation. Ammonium or potassium.</text>
</comment>
<dbReference type="NCBIfam" id="TIGR00671">
    <property type="entry name" value="baf"/>
    <property type="match status" value="1"/>
</dbReference>
<keyword evidence="10 16" id="KW-0418">Kinase</keyword>
<keyword evidence="7 16" id="KW-0963">Cytoplasm</keyword>
<evidence type="ECO:0000256" key="3">
    <source>
        <dbReference type="ARBA" id="ARBA00004496"/>
    </source>
</evidence>
<evidence type="ECO:0000313" key="18">
    <source>
        <dbReference type="Proteomes" id="UP000289775"/>
    </source>
</evidence>
<feature type="binding site" evidence="16">
    <location>
        <position position="172"/>
    </location>
    <ligand>
        <name>substrate</name>
    </ligand>
</feature>
<keyword evidence="18" id="KW-1185">Reference proteome</keyword>
<dbReference type="EC" id="2.7.1.33" evidence="6 16"/>
<dbReference type="GO" id="GO:0015937">
    <property type="term" value="P:coenzyme A biosynthetic process"/>
    <property type="evidence" value="ECO:0007669"/>
    <property type="project" value="UniProtKB-UniRule"/>
</dbReference>
<feature type="binding site" evidence="16">
    <location>
        <begin position="6"/>
        <end position="13"/>
    </location>
    <ligand>
        <name>ATP</name>
        <dbReference type="ChEBI" id="CHEBI:30616"/>
    </ligand>
</feature>
<comment type="catalytic activity">
    <reaction evidence="1 16">
        <text>(R)-pantothenate + ATP = (R)-4'-phosphopantothenate + ADP + H(+)</text>
        <dbReference type="Rhea" id="RHEA:16373"/>
        <dbReference type="ChEBI" id="CHEBI:10986"/>
        <dbReference type="ChEBI" id="CHEBI:15378"/>
        <dbReference type="ChEBI" id="CHEBI:29032"/>
        <dbReference type="ChEBI" id="CHEBI:30616"/>
        <dbReference type="ChEBI" id="CHEBI:456216"/>
        <dbReference type="EC" id="2.7.1.33"/>
    </reaction>
</comment>
<evidence type="ECO:0000256" key="16">
    <source>
        <dbReference type="HAMAP-Rule" id="MF_01274"/>
    </source>
</evidence>
<evidence type="ECO:0000256" key="11">
    <source>
        <dbReference type="ARBA" id="ARBA00022840"/>
    </source>
</evidence>
<gene>
    <name evidence="16" type="primary">coaX</name>
    <name evidence="17" type="ORF">NU09_1709</name>
</gene>
<evidence type="ECO:0000313" key="17">
    <source>
        <dbReference type="EMBL" id="RYJ43371.1"/>
    </source>
</evidence>
<dbReference type="SUPFAM" id="SSF53067">
    <property type="entry name" value="Actin-like ATPase domain"/>
    <property type="match status" value="2"/>
</dbReference>
<dbReference type="PANTHER" id="PTHR34265">
    <property type="entry name" value="TYPE III PANTOTHENATE KINASE"/>
    <property type="match status" value="1"/>
</dbReference>
<feature type="binding site" evidence="16">
    <location>
        <position position="87"/>
    </location>
    <ligand>
        <name>substrate</name>
    </ligand>
</feature>
<evidence type="ECO:0000256" key="6">
    <source>
        <dbReference type="ARBA" id="ARBA00012102"/>
    </source>
</evidence>
<comment type="subcellular location">
    <subcellularLocation>
        <location evidence="3 16">Cytoplasm</location>
    </subcellularLocation>
</comment>
<evidence type="ECO:0000256" key="5">
    <source>
        <dbReference type="ARBA" id="ARBA00011738"/>
    </source>
</evidence>
<dbReference type="InterPro" id="IPR043129">
    <property type="entry name" value="ATPase_NBD"/>
</dbReference>
<keyword evidence="13 16" id="KW-0173">Coenzyme A biosynthesis</keyword>
<dbReference type="GO" id="GO:0046872">
    <property type="term" value="F:metal ion binding"/>
    <property type="evidence" value="ECO:0007669"/>
    <property type="project" value="UniProtKB-KW"/>
</dbReference>
<comment type="similarity">
    <text evidence="14 16">Belongs to the type III pantothenate kinase family.</text>
</comment>
<keyword evidence="8 16" id="KW-0808">Transferase</keyword>